<dbReference type="PRINTS" id="PR00722">
    <property type="entry name" value="CHYMOTRYPSIN"/>
</dbReference>
<dbReference type="CDD" id="cd00190">
    <property type="entry name" value="Tryp_SPc"/>
    <property type="match status" value="1"/>
</dbReference>
<feature type="region of interest" description="Disordered" evidence="7">
    <location>
        <begin position="278"/>
        <end position="299"/>
    </location>
</feature>
<evidence type="ECO:0000256" key="1">
    <source>
        <dbReference type="ARBA" id="ARBA00022729"/>
    </source>
</evidence>
<evidence type="ECO:0000313" key="12">
    <source>
        <dbReference type="Proteomes" id="UP001445076"/>
    </source>
</evidence>
<dbReference type="Pfam" id="PF00431">
    <property type="entry name" value="CUB"/>
    <property type="match status" value="1"/>
</dbReference>
<name>A0AAW0X0L8_CHEQU</name>
<gene>
    <name evidence="11" type="ORF">OTU49_006900</name>
</gene>
<dbReference type="InterPro" id="IPR001314">
    <property type="entry name" value="Peptidase_S1A"/>
</dbReference>
<dbReference type="PROSITE" id="PS50240">
    <property type="entry name" value="TRYPSIN_DOM"/>
    <property type="match status" value="1"/>
</dbReference>
<keyword evidence="3" id="KW-0325">Glycoprotein</keyword>
<keyword evidence="12" id="KW-1185">Reference proteome</keyword>
<comment type="caution">
    <text evidence="11">The sequence shown here is derived from an EMBL/GenBank/DDBJ whole genome shotgun (WGS) entry which is preliminary data.</text>
</comment>
<protein>
    <submittedName>
        <fullName evidence="11">Uncharacterized protein</fullName>
    </submittedName>
</protein>
<dbReference type="GO" id="GO:0004252">
    <property type="term" value="F:serine-type endopeptidase activity"/>
    <property type="evidence" value="ECO:0007669"/>
    <property type="project" value="InterPro"/>
</dbReference>
<sequence length="616" mass="68502">MSSNLTFLSLLSLMVGYTFATDGSREGRQIFMQMTTYVFRESGRYQLCELDGTVGACMNQVECSRQRGLFAGYCGYTDDYCCFVDKTCGGRTSAHHAYFRNPSYPKNDTLARSCNFEIEIRKKVCAVRLDFNKFELAKYDDSVCIRDTFTVLGTSLNETTTPVCGNMTNWATTFAVKEKSVVTLAMVLQGIPAYLFSISITQLACQDIVPFQAPTVAGVMNPDAKKYIPTTTTEKPDPTTTDPTTDDTTITTDDTTITTEMMEDMTTVSSIAVEREVVSPDHEEPVPTTLKPGKLPTPSTEGVLIRAISHPESVEEEGDELESDEEEEEEEGIYLENYEVTPPISAFKQAFELKVNDKCWQYEEEADTGFRIIGGGYTRLNEFPWQVALVYRNKFFCGGSLISDRHILTAGHCVFGSFSRGIDLLRVSLGDHDLATRNETKNIVAKVKTVHWHLHYNPHTTVNDIALMELDEPIDFSYSISAVKLPSDLDERYDLANATVSGWGRYSSKVKKTSSVLKKFTGPLMNTTKCVAAWNKFPGVKALYDKHVCLDITMGTPCHGDSGGPLVVCSGVQCTQVGVVSFGFPLCINVGLPTVFTRITNYKSWIDMNLLQLNYV</sequence>
<reference evidence="11" key="2">
    <citation type="submission" date="2024-01" db="EMBL/GenBank/DDBJ databases">
        <authorList>
            <person name="He J."/>
            <person name="Wang M."/>
            <person name="Zheng J."/>
            <person name="Liu Z."/>
        </authorList>
    </citation>
    <scope>NUCLEOTIDE SEQUENCE</scope>
    <source>
        <strain evidence="11">ZL_2023a</strain>
        <tissue evidence="11">Muscle</tissue>
    </source>
</reference>
<proteinExistence type="inferred from homology"/>
<feature type="region of interest" description="Disordered" evidence="7">
    <location>
        <begin position="227"/>
        <end position="251"/>
    </location>
</feature>
<dbReference type="Pfam" id="PF00089">
    <property type="entry name" value="Trypsin"/>
    <property type="match status" value="1"/>
</dbReference>
<dbReference type="InterPro" id="IPR001254">
    <property type="entry name" value="Trypsin_dom"/>
</dbReference>
<evidence type="ECO:0000256" key="5">
    <source>
        <dbReference type="PROSITE-ProRule" id="PRU00059"/>
    </source>
</evidence>
<comment type="caution">
    <text evidence="5">Lacks conserved residue(s) required for the propagation of feature annotation.</text>
</comment>
<evidence type="ECO:0000256" key="3">
    <source>
        <dbReference type="ARBA" id="ARBA00023180"/>
    </source>
</evidence>
<keyword evidence="6" id="KW-0645">Protease</keyword>
<dbReference type="EMBL" id="JARKIK010000056">
    <property type="protein sequence ID" value="KAK8732739.1"/>
    <property type="molecule type" value="Genomic_DNA"/>
</dbReference>
<organism evidence="11 12">
    <name type="scientific">Cherax quadricarinatus</name>
    <name type="common">Australian red claw crayfish</name>
    <dbReference type="NCBI Taxonomy" id="27406"/>
    <lineage>
        <taxon>Eukaryota</taxon>
        <taxon>Metazoa</taxon>
        <taxon>Ecdysozoa</taxon>
        <taxon>Arthropoda</taxon>
        <taxon>Crustacea</taxon>
        <taxon>Multicrustacea</taxon>
        <taxon>Malacostraca</taxon>
        <taxon>Eumalacostraca</taxon>
        <taxon>Eucarida</taxon>
        <taxon>Decapoda</taxon>
        <taxon>Pleocyemata</taxon>
        <taxon>Astacidea</taxon>
        <taxon>Parastacoidea</taxon>
        <taxon>Parastacidae</taxon>
        <taxon>Cherax</taxon>
    </lineage>
</organism>
<dbReference type="AlphaFoldDB" id="A0AAW0X0L8"/>
<feature type="signal peptide" evidence="8">
    <location>
        <begin position="1"/>
        <end position="20"/>
    </location>
</feature>
<dbReference type="SMART" id="SM00020">
    <property type="entry name" value="Tryp_SPc"/>
    <property type="match status" value="1"/>
</dbReference>
<dbReference type="Proteomes" id="UP001445076">
    <property type="component" value="Unassembled WGS sequence"/>
</dbReference>
<evidence type="ECO:0000313" key="11">
    <source>
        <dbReference type="EMBL" id="KAK8732741.1"/>
    </source>
</evidence>
<dbReference type="EMBL" id="JARKIK010000056">
    <property type="protein sequence ID" value="KAK8732741.1"/>
    <property type="molecule type" value="Genomic_DNA"/>
</dbReference>
<dbReference type="Gene3D" id="2.40.10.10">
    <property type="entry name" value="Trypsin-like serine proteases"/>
    <property type="match status" value="1"/>
</dbReference>
<dbReference type="EMBL" id="JARKIK010000056">
    <property type="protein sequence ID" value="KAK8732738.1"/>
    <property type="molecule type" value="Genomic_DNA"/>
</dbReference>
<feature type="chain" id="PRO_5044717386" evidence="8">
    <location>
        <begin position="21"/>
        <end position="616"/>
    </location>
</feature>
<dbReference type="InterPro" id="IPR000859">
    <property type="entry name" value="CUB_dom"/>
</dbReference>
<evidence type="ECO:0000256" key="6">
    <source>
        <dbReference type="RuleBase" id="RU363034"/>
    </source>
</evidence>
<dbReference type="EMBL" id="JARKIK010000056">
    <property type="protein sequence ID" value="KAK8732740.1"/>
    <property type="molecule type" value="Genomic_DNA"/>
</dbReference>
<keyword evidence="6" id="KW-0720">Serine protease</keyword>
<reference evidence="11 12" key="1">
    <citation type="journal article" date="2024" name="BMC Genomics">
        <title>Genome assembly of redclaw crayfish (Cherax quadricarinatus) provides insights into its immune adaptation and hypoxia tolerance.</title>
        <authorList>
            <person name="Liu Z."/>
            <person name="Zheng J."/>
            <person name="Li H."/>
            <person name="Fang K."/>
            <person name="Wang S."/>
            <person name="He J."/>
            <person name="Zhou D."/>
            <person name="Weng S."/>
            <person name="Chi M."/>
            <person name="Gu Z."/>
            <person name="He J."/>
            <person name="Li F."/>
            <person name="Wang M."/>
        </authorList>
    </citation>
    <scope>NUCLEOTIDE SEQUENCE [LARGE SCALE GENOMIC DNA]</scope>
    <source>
        <strain evidence="11">ZL_2023a</strain>
    </source>
</reference>
<evidence type="ECO:0000256" key="4">
    <source>
        <dbReference type="ARBA" id="ARBA00024195"/>
    </source>
</evidence>
<accession>A0AAW0X0L8</accession>
<keyword evidence="2" id="KW-1015">Disulfide bond</keyword>
<comment type="similarity">
    <text evidence="4">Belongs to the peptidase S1 family. CLIP subfamily.</text>
</comment>
<evidence type="ECO:0000259" key="10">
    <source>
        <dbReference type="PROSITE" id="PS50240"/>
    </source>
</evidence>
<dbReference type="InterPro" id="IPR033116">
    <property type="entry name" value="TRYPSIN_SER"/>
</dbReference>
<dbReference type="Gene3D" id="2.60.120.290">
    <property type="entry name" value="Spermadhesin, CUB domain"/>
    <property type="match status" value="1"/>
</dbReference>
<dbReference type="FunFam" id="2.40.10.10:FF:000028">
    <property type="entry name" value="Serine protease easter"/>
    <property type="match status" value="1"/>
</dbReference>
<evidence type="ECO:0000256" key="2">
    <source>
        <dbReference type="ARBA" id="ARBA00023157"/>
    </source>
</evidence>
<feature type="domain" description="Peptidase S1" evidence="10">
    <location>
        <begin position="372"/>
        <end position="611"/>
    </location>
</feature>
<dbReference type="SUPFAM" id="SSF50494">
    <property type="entry name" value="Trypsin-like serine proteases"/>
    <property type="match status" value="1"/>
</dbReference>
<feature type="domain" description="CUB" evidence="9">
    <location>
        <begin position="88"/>
        <end position="166"/>
    </location>
</feature>
<dbReference type="GO" id="GO:0006508">
    <property type="term" value="P:proteolysis"/>
    <property type="evidence" value="ECO:0007669"/>
    <property type="project" value="UniProtKB-KW"/>
</dbReference>
<dbReference type="PANTHER" id="PTHR24250">
    <property type="entry name" value="CHYMOTRYPSIN-RELATED"/>
    <property type="match status" value="1"/>
</dbReference>
<evidence type="ECO:0000259" key="9">
    <source>
        <dbReference type="PROSITE" id="PS01180"/>
    </source>
</evidence>
<keyword evidence="1 8" id="KW-0732">Signal</keyword>
<evidence type="ECO:0000256" key="7">
    <source>
        <dbReference type="SAM" id="MobiDB-lite"/>
    </source>
</evidence>
<dbReference type="PROSITE" id="PS00134">
    <property type="entry name" value="TRYPSIN_HIS"/>
    <property type="match status" value="1"/>
</dbReference>
<dbReference type="InterPro" id="IPR035914">
    <property type="entry name" value="Sperma_CUB_dom_sf"/>
</dbReference>
<dbReference type="EMBL" id="JARKIK010000056">
    <property type="protein sequence ID" value="KAK8732736.1"/>
    <property type="molecule type" value="Genomic_DNA"/>
</dbReference>
<dbReference type="InterPro" id="IPR018114">
    <property type="entry name" value="TRYPSIN_HIS"/>
</dbReference>
<dbReference type="EMBL" id="JARKIK010000056">
    <property type="protein sequence ID" value="KAK8732737.1"/>
    <property type="molecule type" value="Genomic_DNA"/>
</dbReference>
<dbReference type="PROSITE" id="PS00135">
    <property type="entry name" value="TRYPSIN_SER"/>
    <property type="match status" value="1"/>
</dbReference>
<feature type="compositionally biased region" description="Low complexity" evidence="7">
    <location>
        <begin position="228"/>
        <end position="251"/>
    </location>
</feature>
<keyword evidence="6" id="KW-0378">Hydrolase</keyword>
<dbReference type="SUPFAM" id="SSF49854">
    <property type="entry name" value="Spermadhesin, CUB domain"/>
    <property type="match status" value="1"/>
</dbReference>
<dbReference type="PROSITE" id="PS01180">
    <property type="entry name" value="CUB"/>
    <property type="match status" value="1"/>
</dbReference>
<evidence type="ECO:0000256" key="8">
    <source>
        <dbReference type="SAM" id="SignalP"/>
    </source>
</evidence>
<dbReference type="InterPro" id="IPR043504">
    <property type="entry name" value="Peptidase_S1_PA_chymotrypsin"/>
</dbReference>
<dbReference type="InterPro" id="IPR009003">
    <property type="entry name" value="Peptidase_S1_PA"/>
</dbReference>
<feature type="compositionally biased region" description="Low complexity" evidence="7">
    <location>
        <begin position="287"/>
        <end position="299"/>
    </location>
</feature>